<evidence type="ECO:0000313" key="3">
    <source>
        <dbReference type="Proteomes" id="UP000050791"/>
    </source>
</evidence>
<keyword evidence="1" id="KW-1133">Transmembrane helix</keyword>
<feature type="transmembrane region" description="Helical" evidence="1">
    <location>
        <begin position="334"/>
        <end position="359"/>
    </location>
</feature>
<dbReference type="InterPro" id="IPR013783">
    <property type="entry name" value="Ig-like_fold"/>
</dbReference>
<protein>
    <submittedName>
        <fullName evidence="4">Ig-like domain-containing protein</fullName>
    </submittedName>
</protein>
<dbReference type="Gene3D" id="2.60.40.10">
    <property type="entry name" value="Immunoglobulins"/>
    <property type="match status" value="2"/>
</dbReference>
<dbReference type="InterPro" id="IPR036179">
    <property type="entry name" value="Ig-like_dom_sf"/>
</dbReference>
<evidence type="ECO:0000313" key="4">
    <source>
        <dbReference type="WBParaSite" id="SMTH1_65820.1"/>
    </source>
</evidence>
<feature type="chain" id="PRO_5041678496" evidence="2">
    <location>
        <begin position="18"/>
        <end position="433"/>
    </location>
</feature>
<feature type="signal peptide" evidence="2">
    <location>
        <begin position="1"/>
        <end position="17"/>
    </location>
</feature>
<keyword evidence="1" id="KW-0472">Membrane</keyword>
<keyword evidence="1" id="KW-0812">Transmembrane</keyword>
<dbReference type="SUPFAM" id="SSF48726">
    <property type="entry name" value="Immunoglobulin"/>
    <property type="match status" value="1"/>
</dbReference>
<proteinExistence type="predicted"/>
<name>A0AA85BLZ2_9TREM</name>
<evidence type="ECO:0000256" key="2">
    <source>
        <dbReference type="SAM" id="SignalP"/>
    </source>
</evidence>
<feature type="transmembrane region" description="Helical" evidence="1">
    <location>
        <begin position="380"/>
        <end position="400"/>
    </location>
</feature>
<evidence type="ECO:0000256" key="1">
    <source>
        <dbReference type="SAM" id="Phobius"/>
    </source>
</evidence>
<sequence length="433" mass="48653">MLHLILLIICFIEKSDSAKFSLSVIPANQPVLIGQKVILRCQVQGIRLSTKYAVLFRHKENLISEKCFVYEAQKYHLICEPDDWQRAETYELHIKSVSWADRGNWSCIYAANKTIQTLEVYAPAKLEKMRVSSLTSLPVANKESMIKDSSSPSELSSPSSLATAGLDSALSIIGTPPSQHIGLGTRTNPYDLRSGLGIQLTCETTCGHPRANITWLVMNETMTKAIMPTNPNKIHENVCSNSPNTIDMTTTKSTLHVHCSQLDIIGLNQVQCSVNGPQYKDTLLTRNVYILCADKNELENLKQPQKHQITTNEIKQERVRRRGERPMRLTSGEVVGIAVGSALGLILVFIGCIICVIMGNHLLYHFMVIYPVNVYRKTRIPFFFSLISLFTIISVLIVYIVQFCHFLYILLIMIIIVVAVVFCIDCIYNNAFP</sequence>
<dbReference type="AlphaFoldDB" id="A0AA85BLZ2"/>
<organism evidence="3 4">
    <name type="scientific">Schistosoma mattheei</name>
    <dbReference type="NCBI Taxonomy" id="31246"/>
    <lineage>
        <taxon>Eukaryota</taxon>
        <taxon>Metazoa</taxon>
        <taxon>Spiralia</taxon>
        <taxon>Lophotrochozoa</taxon>
        <taxon>Platyhelminthes</taxon>
        <taxon>Trematoda</taxon>
        <taxon>Digenea</taxon>
        <taxon>Strigeidida</taxon>
        <taxon>Schistosomatoidea</taxon>
        <taxon>Schistosomatidae</taxon>
        <taxon>Schistosoma</taxon>
    </lineage>
</organism>
<reference evidence="4" key="1">
    <citation type="submission" date="2023-11" db="UniProtKB">
        <authorList>
            <consortium name="WormBaseParasite"/>
        </authorList>
    </citation>
    <scope>IDENTIFICATION</scope>
</reference>
<dbReference type="WBParaSite" id="SMTH1_65820.1">
    <property type="protein sequence ID" value="SMTH1_65820.1"/>
    <property type="gene ID" value="SMTH1_65820"/>
</dbReference>
<feature type="transmembrane region" description="Helical" evidence="1">
    <location>
        <begin position="406"/>
        <end position="428"/>
    </location>
</feature>
<accession>A0AA85BLZ2</accession>
<dbReference type="Proteomes" id="UP000050791">
    <property type="component" value="Unassembled WGS sequence"/>
</dbReference>
<keyword evidence="2" id="KW-0732">Signal</keyword>